<sequence length="235" mass="25451">MSYDADFISRLIDASALIERHKSLDDAMGELAKMTAQLLSAERSSIMLLGEDEARDDIPAEATLRVYAHYGTMPKVAYEVATRINEGVSGHVAATGEPLLIPDIAQSSFAGKSRRRSGRGGSLISVPIRLGGKIIGVINVSNRTGGGSFTTRDLDLLNVFSMFMGQSIHVAQLQNVLRSRFLQLALALEHKSGGSRDTPLSPDPVHLAKIVAKTIYRNSRRAGSVPARSWGWPPR</sequence>
<dbReference type="SUPFAM" id="SSF55781">
    <property type="entry name" value="GAF domain-like"/>
    <property type="match status" value="1"/>
</dbReference>
<keyword evidence="3" id="KW-1185">Reference proteome</keyword>
<dbReference type="EMBL" id="JQSG02000001">
    <property type="protein sequence ID" value="OBS10583.1"/>
    <property type="molecule type" value="Genomic_DNA"/>
</dbReference>
<proteinExistence type="predicted"/>
<comment type="caution">
    <text evidence="2">The sequence shown here is derived from an EMBL/GenBank/DDBJ whole genome shotgun (WGS) entry which is preliminary data.</text>
</comment>
<dbReference type="Gene3D" id="3.30.450.40">
    <property type="match status" value="1"/>
</dbReference>
<gene>
    <name evidence="2" type="ORF">Thpro_020299</name>
</gene>
<evidence type="ECO:0000259" key="1">
    <source>
        <dbReference type="SMART" id="SM00065"/>
    </source>
</evidence>
<organism evidence="2 3">
    <name type="scientific">Acidihalobacter prosperus</name>
    <dbReference type="NCBI Taxonomy" id="160660"/>
    <lineage>
        <taxon>Bacteria</taxon>
        <taxon>Pseudomonadati</taxon>
        <taxon>Pseudomonadota</taxon>
        <taxon>Gammaproteobacteria</taxon>
        <taxon>Chromatiales</taxon>
        <taxon>Ectothiorhodospiraceae</taxon>
        <taxon>Acidihalobacter</taxon>
    </lineage>
</organism>
<dbReference type="InterPro" id="IPR003018">
    <property type="entry name" value="GAF"/>
</dbReference>
<feature type="domain" description="GAF" evidence="1">
    <location>
        <begin position="23"/>
        <end position="178"/>
    </location>
</feature>
<dbReference type="AlphaFoldDB" id="A0A1A6C7P0"/>
<dbReference type="RefSeq" id="WP_161489914.1">
    <property type="nucleotide sequence ID" value="NZ_JQSG02000001.1"/>
</dbReference>
<reference evidence="2 3" key="1">
    <citation type="journal article" date="2014" name="Genome Announc.">
        <title>Draft Genome Sequence of the Iron-Oxidizing, Acidophilic, and Halotolerant 'Thiobacillus prosperus' Type Strain DSM 5130.</title>
        <authorList>
            <person name="Ossandon F.J."/>
            <person name="Cardenas J.P."/>
            <person name="Corbett M."/>
            <person name="Quatrini R."/>
            <person name="Holmes D.S."/>
            <person name="Watkin E."/>
        </authorList>
    </citation>
    <scope>NUCLEOTIDE SEQUENCE [LARGE SCALE GENOMIC DNA]</scope>
    <source>
        <strain evidence="2 3">DSM 5130</strain>
    </source>
</reference>
<evidence type="ECO:0000313" key="3">
    <source>
        <dbReference type="Proteomes" id="UP000029273"/>
    </source>
</evidence>
<dbReference type="Proteomes" id="UP000029273">
    <property type="component" value="Unassembled WGS sequence"/>
</dbReference>
<protein>
    <recommendedName>
        <fullName evidence="1">GAF domain-containing protein</fullName>
    </recommendedName>
</protein>
<name>A0A1A6C7P0_9GAMM</name>
<dbReference type="SMART" id="SM00065">
    <property type="entry name" value="GAF"/>
    <property type="match status" value="1"/>
</dbReference>
<accession>A0A1A6C7P0</accession>
<dbReference type="OrthoDB" id="6116130at2"/>
<dbReference type="Pfam" id="PF01590">
    <property type="entry name" value="GAF"/>
    <property type="match status" value="1"/>
</dbReference>
<evidence type="ECO:0000313" key="2">
    <source>
        <dbReference type="EMBL" id="OBS10583.1"/>
    </source>
</evidence>
<dbReference type="InterPro" id="IPR029016">
    <property type="entry name" value="GAF-like_dom_sf"/>
</dbReference>